<evidence type="ECO:0000259" key="3">
    <source>
        <dbReference type="Pfam" id="PF14258"/>
    </source>
</evidence>
<evidence type="ECO:0000256" key="1">
    <source>
        <dbReference type="SAM" id="MobiDB-lite"/>
    </source>
</evidence>
<keyword evidence="5" id="KW-1185">Reference proteome</keyword>
<dbReference type="Proteomes" id="UP000429644">
    <property type="component" value="Unassembled WGS sequence"/>
</dbReference>
<feature type="transmembrane region" description="Helical" evidence="2">
    <location>
        <begin position="271"/>
        <end position="290"/>
    </location>
</feature>
<accession>A0A7J9USX4</accession>
<organism evidence="4 5">
    <name type="scientific">Georgenia ruanii</name>
    <dbReference type="NCBI Taxonomy" id="348442"/>
    <lineage>
        <taxon>Bacteria</taxon>
        <taxon>Bacillati</taxon>
        <taxon>Actinomycetota</taxon>
        <taxon>Actinomycetes</taxon>
        <taxon>Micrococcales</taxon>
        <taxon>Bogoriellaceae</taxon>
        <taxon>Georgenia</taxon>
    </lineage>
</organism>
<proteinExistence type="predicted"/>
<feature type="transmembrane region" description="Helical" evidence="2">
    <location>
        <begin position="42"/>
        <end position="60"/>
    </location>
</feature>
<protein>
    <submittedName>
        <fullName evidence="4">DUF4350 domain-containing protein</fullName>
    </submittedName>
</protein>
<sequence>VSAALAAPSGPATAPGPGAAPGAAPAPARPGGPPGWWRRHRLAVAVVVVFLGLTLLAYALSTRTSSRPLAPDNAEPGGARAAAQILGEQGVRVREATSLAQVGALAGPGTTVLVTDLGLLGEEQRAGLLSTGADLVLVGATFGTLDGFGALTPGGAGSTHPVPARCADPDATAAGEISFTRGSVTAAPAAGAVVCFPVGTAGAGAYAVWHHGDQTLRYLADSRLVTNAHLAEAGNAALTLRMLGHHRDLVWYLPSPLDAGSVDASVPTVPVRAALVGAALVAAVVLLALARGRALGPVVTEVMPVVVRAAETTRGRGRLYRRSRAYDHAAAALRAGTATRLARTLGVPASADAATLQAAVARATHRPPEQVGDLLHGAPPADDRQLLALATALDTLESEVHRS</sequence>
<dbReference type="InterPro" id="IPR025646">
    <property type="entry name" value="DUF4350"/>
</dbReference>
<keyword evidence="2" id="KW-0472">Membrane</keyword>
<evidence type="ECO:0000313" key="4">
    <source>
        <dbReference type="EMBL" id="MPV87715.1"/>
    </source>
</evidence>
<feature type="non-terminal residue" evidence="4">
    <location>
        <position position="1"/>
    </location>
</feature>
<dbReference type="Pfam" id="PF14258">
    <property type="entry name" value="DUF4350"/>
    <property type="match status" value="1"/>
</dbReference>
<feature type="region of interest" description="Disordered" evidence="1">
    <location>
        <begin position="1"/>
        <end position="32"/>
    </location>
</feature>
<evidence type="ECO:0000313" key="5">
    <source>
        <dbReference type="Proteomes" id="UP000429644"/>
    </source>
</evidence>
<name>A0A7J9USX4_9MICO</name>
<gene>
    <name evidence="4" type="ORF">GB882_03485</name>
</gene>
<dbReference type="EMBL" id="WHPD01000759">
    <property type="protein sequence ID" value="MPV87715.1"/>
    <property type="molecule type" value="Genomic_DNA"/>
</dbReference>
<keyword evidence="2" id="KW-1133">Transmembrane helix</keyword>
<feature type="compositionally biased region" description="Low complexity" evidence="1">
    <location>
        <begin position="1"/>
        <end position="26"/>
    </location>
</feature>
<evidence type="ECO:0000256" key="2">
    <source>
        <dbReference type="SAM" id="Phobius"/>
    </source>
</evidence>
<comment type="caution">
    <text evidence="4">The sequence shown here is derived from an EMBL/GenBank/DDBJ whole genome shotgun (WGS) entry which is preliminary data.</text>
</comment>
<dbReference type="AlphaFoldDB" id="A0A7J9USX4"/>
<feature type="domain" description="DUF4350" evidence="3">
    <location>
        <begin position="71"/>
        <end position="243"/>
    </location>
</feature>
<reference evidence="4 5" key="1">
    <citation type="submission" date="2019-10" db="EMBL/GenBank/DDBJ databases">
        <title>Georgenia wutianyii sp. nov. and Georgenia yuyongxinii sp. nov. isolated from plateau pika (Ochotona curzoniae) in the Qinghai-Tibet plateau of China.</title>
        <authorList>
            <person name="Tian Z."/>
        </authorList>
    </citation>
    <scope>NUCLEOTIDE SEQUENCE [LARGE SCALE GENOMIC DNA]</scope>
    <source>
        <strain evidence="4 5">JCM 15130</strain>
    </source>
</reference>
<keyword evidence="2" id="KW-0812">Transmembrane</keyword>